<reference key="2">
    <citation type="submission" date="2011-10" db="EMBL/GenBank/DDBJ databases">
        <title>The genome and transcriptome sequence of Clonorchis sinensis provide insights into the carcinogenic liver fluke.</title>
        <authorList>
            <person name="Wang X."/>
            <person name="Huang Y."/>
            <person name="Chen W."/>
            <person name="Liu H."/>
            <person name="Guo L."/>
            <person name="Chen Y."/>
            <person name="Luo F."/>
            <person name="Zhou W."/>
            <person name="Sun J."/>
            <person name="Mao Q."/>
            <person name="Liang P."/>
            <person name="Zhou C."/>
            <person name="Tian Y."/>
            <person name="Men J."/>
            <person name="Lv X."/>
            <person name="Huang L."/>
            <person name="Zhou J."/>
            <person name="Hu Y."/>
            <person name="Li R."/>
            <person name="Zhang F."/>
            <person name="Lei H."/>
            <person name="Li X."/>
            <person name="Hu X."/>
            <person name="Liang C."/>
            <person name="Xu J."/>
            <person name="Wu Z."/>
            <person name="Yu X."/>
        </authorList>
    </citation>
    <scope>NUCLEOTIDE SEQUENCE</scope>
    <source>
        <strain>Henan</strain>
    </source>
</reference>
<accession>G7YUM1</accession>
<evidence type="ECO:0000313" key="2">
    <source>
        <dbReference type="EMBL" id="GAA56651.1"/>
    </source>
</evidence>
<evidence type="ECO:0000256" key="1">
    <source>
        <dbReference type="SAM" id="MobiDB-lite"/>
    </source>
</evidence>
<proteinExistence type="predicted"/>
<gene>
    <name evidence="2" type="ORF">CLF_111312</name>
</gene>
<organism evidence="2 3">
    <name type="scientific">Clonorchis sinensis</name>
    <name type="common">Chinese liver fluke</name>
    <dbReference type="NCBI Taxonomy" id="79923"/>
    <lineage>
        <taxon>Eukaryota</taxon>
        <taxon>Metazoa</taxon>
        <taxon>Spiralia</taxon>
        <taxon>Lophotrochozoa</taxon>
        <taxon>Platyhelminthes</taxon>
        <taxon>Trematoda</taxon>
        <taxon>Digenea</taxon>
        <taxon>Opisthorchiida</taxon>
        <taxon>Opisthorchiata</taxon>
        <taxon>Opisthorchiidae</taxon>
        <taxon>Clonorchis</taxon>
    </lineage>
</organism>
<reference evidence="2" key="1">
    <citation type="journal article" date="2011" name="Genome Biol.">
        <title>The draft genome of the carcinogenic human liver fluke Clonorchis sinensis.</title>
        <authorList>
            <person name="Wang X."/>
            <person name="Chen W."/>
            <person name="Huang Y."/>
            <person name="Sun J."/>
            <person name="Men J."/>
            <person name="Liu H."/>
            <person name="Luo F."/>
            <person name="Guo L."/>
            <person name="Lv X."/>
            <person name="Deng C."/>
            <person name="Zhou C."/>
            <person name="Fan Y."/>
            <person name="Li X."/>
            <person name="Huang L."/>
            <person name="Hu Y."/>
            <person name="Liang C."/>
            <person name="Hu X."/>
            <person name="Xu J."/>
            <person name="Yu X."/>
        </authorList>
    </citation>
    <scope>NUCLEOTIDE SEQUENCE [LARGE SCALE GENOMIC DNA]</scope>
    <source>
        <strain evidence="2">Henan</strain>
    </source>
</reference>
<evidence type="ECO:0000313" key="3">
    <source>
        <dbReference type="Proteomes" id="UP000008909"/>
    </source>
</evidence>
<dbReference type="EMBL" id="DF144327">
    <property type="protein sequence ID" value="GAA56651.1"/>
    <property type="molecule type" value="Genomic_DNA"/>
</dbReference>
<dbReference type="Proteomes" id="UP000008909">
    <property type="component" value="Unassembled WGS sequence"/>
</dbReference>
<dbReference type="AlphaFoldDB" id="G7YUM1"/>
<name>G7YUM1_CLOSI</name>
<keyword evidence="3" id="KW-1185">Reference proteome</keyword>
<protein>
    <submittedName>
        <fullName evidence="2">Uncharacterized protein</fullName>
    </submittedName>
</protein>
<feature type="region of interest" description="Disordered" evidence="1">
    <location>
        <begin position="254"/>
        <end position="276"/>
    </location>
</feature>
<sequence length="276" mass="31352">MLLYPRKESECSGSIGWIWACKLRAITLIRLWKIRLRALTQARGIRITASTETRSGIAQHTPLKNIKNKRRRWIQSNTDHLVKPNTCETAERNSMEFGRINNPKYTSDHSLVLNNQEDKVHVRKNSSQKKTILTFQPVHPSTGQSVRFSTLLLPDHTISTNSLPDKNLALASKHYPVLTDDSPEIMNERFGRVSSESPMKNKLNSYDFANKVAGITFEPDDILVSFDVISSYTNVLKKDSLEIAKRLLLADATNHPSTQDFDNHTNRQEPSIGTQN</sequence>